<comment type="caution">
    <text evidence="1">The sequence shown here is derived from an EMBL/GenBank/DDBJ whole genome shotgun (WGS) entry which is preliminary data.</text>
</comment>
<evidence type="ECO:0000313" key="2">
    <source>
        <dbReference type="Proteomes" id="UP000724584"/>
    </source>
</evidence>
<name>A0ACB7NZC5_9PEZI</name>
<dbReference type="Proteomes" id="UP000724584">
    <property type="component" value="Unassembled WGS sequence"/>
</dbReference>
<evidence type="ECO:0000313" key="1">
    <source>
        <dbReference type="EMBL" id="KAH6622942.1"/>
    </source>
</evidence>
<reference evidence="1 2" key="1">
    <citation type="journal article" date="2021" name="Nat. Commun.">
        <title>Genetic determinants of endophytism in the Arabidopsis root mycobiome.</title>
        <authorList>
            <person name="Mesny F."/>
            <person name="Miyauchi S."/>
            <person name="Thiergart T."/>
            <person name="Pickel B."/>
            <person name="Atanasova L."/>
            <person name="Karlsson M."/>
            <person name="Huettel B."/>
            <person name="Barry K.W."/>
            <person name="Haridas S."/>
            <person name="Chen C."/>
            <person name="Bauer D."/>
            <person name="Andreopoulos W."/>
            <person name="Pangilinan J."/>
            <person name="LaButti K."/>
            <person name="Riley R."/>
            <person name="Lipzen A."/>
            <person name="Clum A."/>
            <person name="Drula E."/>
            <person name="Henrissat B."/>
            <person name="Kohler A."/>
            <person name="Grigoriev I.V."/>
            <person name="Martin F.M."/>
            <person name="Hacquard S."/>
        </authorList>
    </citation>
    <scope>NUCLEOTIDE SEQUENCE [LARGE SCALE GENOMIC DNA]</scope>
    <source>
        <strain evidence="1 2">MPI-SDFR-AT-0079</strain>
    </source>
</reference>
<gene>
    <name evidence="1" type="ORF">F5144DRAFT_346681</name>
</gene>
<dbReference type="EMBL" id="JAGIZQ010000006">
    <property type="protein sequence ID" value="KAH6622942.1"/>
    <property type="molecule type" value="Genomic_DNA"/>
</dbReference>
<keyword evidence="2" id="KW-1185">Reference proteome</keyword>
<protein>
    <submittedName>
        <fullName evidence="1">Uncharacterized protein</fullName>
    </submittedName>
</protein>
<organism evidence="1 2">
    <name type="scientific">Chaetomium tenue</name>
    <dbReference type="NCBI Taxonomy" id="1854479"/>
    <lineage>
        <taxon>Eukaryota</taxon>
        <taxon>Fungi</taxon>
        <taxon>Dikarya</taxon>
        <taxon>Ascomycota</taxon>
        <taxon>Pezizomycotina</taxon>
        <taxon>Sordariomycetes</taxon>
        <taxon>Sordariomycetidae</taxon>
        <taxon>Sordariales</taxon>
        <taxon>Chaetomiaceae</taxon>
        <taxon>Chaetomium</taxon>
    </lineage>
</organism>
<proteinExistence type="predicted"/>
<accession>A0ACB7NZC5</accession>
<sequence>MSLDSWLAGCLLSWAVRCGGNTLSYVDLFYGLVLSTWALALFGLDRFGWGWSAGGREPTHPCTLSLSLSSTDDDFFMWHGKHETADGQAGWCVHTRCGEKQSKHGVLGGRGAG</sequence>